<dbReference type="InterPro" id="IPR005201">
    <property type="entry name" value="TIM_ENGase"/>
</dbReference>
<dbReference type="Pfam" id="PF13385">
    <property type="entry name" value="Laminin_G_3"/>
    <property type="match status" value="1"/>
</dbReference>
<dbReference type="SMART" id="SM00089">
    <property type="entry name" value="PKD"/>
    <property type="match status" value="3"/>
</dbReference>
<name>A0AAU9D6V0_9BACT</name>
<dbReference type="SUPFAM" id="SSF49899">
    <property type="entry name" value="Concanavalin A-like lectins/glucanases"/>
    <property type="match status" value="1"/>
</dbReference>
<dbReference type="SMART" id="SM00560">
    <property type="entry name" value="LamGL"/>
    <property type="match status" value="1"/>
</dbReference>
<dbReference type="Gene3D" id="2.60.40.10">
    <property type="entry name" value="Immunoglobulins"/>
    <property type="match status" value="3"/>
</dbReference>
<keyword evidence="6" id="KW-0614">Plasmid</keyword>
<dbReference type="PANTHER" id="PTHR13246">
    <property type="entry name" value="ENDO BETA N-ACETYLGLUCOSAMINIDASE"/>
    <property type="match status" value="1"/>
</dbReference>
<dbReference type="Gene3D" id="2.60.120.200">
    <property type="match status" value="1"/>
</dbReference>
<dbReference type="NCBIfam" id="TIGR04183">
    <property type="entry name" value="Por_Secre_tail"/>
    <property type="match status" value="1"/>
</dbReference>
<feature type="domain" description="PKD/Chitinase" evidence="4">
    <location>
        <begin position="1056"/>
        <end position="1138"/>
    </location>
</feature>
<accession>A0AAU9D6V0</accession>
<evidence type="ECO:0000313" key="7">
    <source>
        <dbReference type="Proteomes" id="UP001348817"/>
    </source>
</evidence>
<dbReference type="SUPFAM" id="SSF49299">
    <property type="entry name" value="PKD domain"/>
    <property type="match status" value="3"/>
</dbReference>
<geneLocation type="plasmid" evidence="6 7">
    <name>pFA1</name>
</geneLocation>
<dbReference type="InterPro" id="IPR026444">
    <property type="entry name" value="Secre_tail"/>
</dbReference>
<dbReference type="CDD" id="cd00146">
    <property type="entry name" value="PKD"/>
    <property type="match status" value="2"/>
</dbReference>
<dbReference type="Proteomes" id="UP001348817">
    <property type="component" value="Plasmid pFA1"/>
</dbReference>
<dbReference type="Pfam" id="PF18911">
    <property type="entry name" value="PKD_4"/>
    <property type="match status" value="2"/>
</dbReference>
<evidence type="ECO:0000256" key="2">
    <source>
        <dbReference type="ARBA" id="ARBA00023157"/>
    </source>
</evidence>
<evidence type="ECO:0000256" key="3">
    <source>
        <dbReference type="SAM" id="SignalP"/>
    </source>
</evidence>
<dbReference type="PANTHER" id="PTHR13246:SF1">
    <property type="entry name" value="CYTOSOLIC ENDO-BETA-N-ACETYLGLUCOSAMINIDASE"/>
    <property type="match status" value="1"/>
</dbReference>
<dbReference type="GO" id="GO:0005975">
    <property type="term" value="P:carbohydrate metabolic process"/>
    <property type="evidence" value="ECO:0007669"/>
    <property type="project" value="UniProtKB-ARBA"/>
</dbReference>
<feature type="domain" description="PKD/Chitinase" evidence="4">
    <location>
        <begin position="972"/>
        <end position="1048"/>
    </location>
</feature>
<evidence type="ECO:0000259" key="4">
    <source>
        <dbReference type="SMART" id="SM00089"/>
    </source>
</evidence>
<keyword evidence="7" id="KW-1185">Reference proteome</keyword>
<organism evidence="6 7">
    <name type="scientific">Fulvitalea axinellae</name>
    <dbReference type="NCBI Taxonomy" id="1182444"/>
    <lineage>
        <taxon>Bacteria</taxon>
        <taxon>Pseudomonadati</taxon>
        <taxon>Bacteroidota</taxon>
        <taxon>Cytophagia</taxon>
        <taxon>Cytophagales</taxon>
        <taxon>Persicobacteraceae</taxon>
        <taxon>Fulvitalea</taxon>
    </lineage>
</organism>
<dbReference type="InterPro" id="IPR006558">
    <property type="entry name" value="LamG-like"/>
</dbReference>
<reference evidence="6 7" key="1">
    <citation type="submission" date="2021-12" db="EMBL/GenBank/DDBJ databases">
        <title>Genome sequencing of bacteria with rrn-lacking chromosome and rrn-plasmid.</title>
        <authorList>
            <person name="Anda M."/>
            <person name="Iwasaki W."/>
        </authorList>
    </citation>
    <scope>NUCLEOTIDE SEQUENCE [LARGE SCALE GENOMIC DNA]</scope>
    <source>
        <strain evidence="6 7">DSM 100852</strain>
        <plasmid evidence="6 7">pFA1</plasmid>
    </source>
</reference>
<dbReference type="GO" id="GO:0033925">
    <property type="term" value="F:mannosyl-glycoprotein endo-beta-N-acetylglucosaminidase activity"/>
    <property type="evidence" value="ECO:0007669"/>
    <property type="project" value="InterPro"/>
</dbReference>
<dbReference type="EMBL" id="AP025315">
    <property type="protein sequence ID" value="BDD11738.1"/>
    <property type="molecule type" value="Genomic_DNA"/>
</dbReference>
<protein>
    <recommendedName>
        <fullName evidence="8">Mannosyl-glycoprotein endo-beta-N-acetylglucosaminidase</fullName>
    </recommendedName>
</protein>
<proteinExistence type="predicted"/>
<dbReference type="InterPro" id="IPR035986">
    <property type="entry name" value="PKD_dom_sf"/>
</dbReference>
<evidence type="ECO:0008006" key="8">
    <source>
        <dbReference type="Google" id="ProtNLM"/>
    </source>
</evidence>
<keyword evidence="2" id="KW-1015">Disulfide bond</keyword>
<evidence type="ECO:0000313" key="6">
    <source>
        <dbReference type="EMBL" id="BDD11738.1"/>
    </source>
</evidence>
<dbReference type="Gene3D" id="3.20.20.80">
    <property type="entry name" value="Glycosidases"/>
    <property type="match status" value="1"/>
</dbReference>
<dbReference type="InterPro" id="IPR022409">
    <property type="entry name" value="PKD/Chitinase_dom"/>
</dbReference>
<feature type="domain" description="PKD/Chitinase" evidence="4">
    <location>
        <begin position="662"/>
        <end position="741"/>
    </location>
</feature>
<evidence type="ECO:0000259" key="5">
    <source>
        <dbReference type="SMART" id="SM00560"/>
    </source>
</evidence>
<feature type="chain" id="PRO_5043930643" description="Mannosyl-glycoprotein endo-beta-N-acetylglucosaminidase" evidence="3">
    <location>
        <begin position="21"/>
        <end position="1515"/>
    </location>
</feature>
<feature type="domain" description="LamG-like jellyroll fold" evidence="5">
    <location>
        <begin position="802"/>
        <end position="929"/>
    </location>
</feature>
<dbReference type="GO" id="GO:0005829">
    <property type="term" value="C:cytosol"/>
    <property type="evidence" value="ECO:0007669"/>
    <property type="project" value="UniProtKB-SubCell"/>
</dbReference>
<dbReference type="InterPro" id="IPR013783">
    <property type="entry name" value="Ig-like_fold"/>
</dbReference>
<dbReference type="InterPro" id="IPR032979">
    <property type="entry name" value="ENGase"/>
</dbReference>
<dbReference type="InterPro" id="IPR013320">
    <property type="entry name" value="ConA-like_dom_sf"/>
</dbReference>
<dbReference type="Pfam" id="PF03644">
    <property type="entry name" value="Glyco_hydro_85"/>
    <property type="match status" value="1"/>
</dbReference>
<gene>
    <name evidence="6" type="ORF">FUAX_41700</name>
</gene>
<dbReference type="RefSeq" id="WP_338394851.1">
    <property type="nucleotide sequence ID" value="NZ_AP025315.1"/>
</dbReference>
<sequence length="1515" mass="164769">MRKTFLLFFLCVIYLLPIQAQDYPQSKDWFFKKTEFQNWSPASESADPDIEFHISRVPLKERFQFRASQADPSIDPNRRMGIWSGLPENVRGSNSAFEYAFSAWQYTDVFARWNGGGKRITIPPASHIEAAHRNGTQMLGNIIWAWGDNSMQEHTEMVRKENGVYVNAVKLVEMAKFYGFDGWAFNVETTTNVPKEPLVLFMQAMREYATSQGLSNFRTLWYDARSNAGSIRFTEELTSNNDHYFDYNGETVSDVFFLNYNWYSDRLDRSISRAKSLGRDPYDVHAGIYTNGNRSNYADLGRKEVSICLWLESSNGDASDTPLEFMNSALKNTSKVWAGPNGDPSRPGTPRNDSDYAAGYSFFIADRSAIKEYPFVTRFNTGSGVFFSVAGDEIWEKEWSDVSLQDVLPTWRWWWSQGGQNLKTSIYYEDAYEGGASVRINGDVSGENVLNLYKVKLPVSQATELALTYKLKDTDAGAASGLEVGVAFENGSSLSGFTFHPVGNLEKEGWNTKTVSLAQHAGQTMAVIALKVSGSINDYDLRLGELSLTDGVVDSPASPTAINVASLAQTGDKLSAKLTWSLPGNPRYNEDADVSYFEVYQTTSDGKDHFIGRSVARAFIAKDHKIQPDGGNVNLKVVSVGMDGKTKSAPINGSVAWDPEPEADFATGLALQGLPVEFTNESNAATTYEWTFEGGTPATSTDANPQVTYSENGTYTVALKAKHADGTRESVLEKKVVVVPQVANNTLNSDFEVTNPNPEQGERIDFNFTGNPGLTYGPTSGIDVPAGVGRDQSSGDIDLSGGPLTISFWIRRDSWQKDYQIFMGVHNGVTINWKYSAVQAKLHNAGAAGKNLGRTSNRVVTKQWTHLALVYDGVNLTMYQDGEAVSTRSDGIGFGINAKGRFYIGSDSYKAMNFVVDEIRFWKEARTAEQVKEFMFKEIPAPYPAALAHYWPLDENSGNTATDVVGNNTIQMNNISWTTGSPYVQAVSPVPVRDFSYEWTFDGAVDPYSEEASPRVRYMNAGTYPVSLKITTTGGVDVETKTGYITVGEADNVAPVAVIAGEYSPKTNTAVTFSSEGTVDSDGTVAGYAWDFGDGNSSTDANPTHTYTIAGDYTVSLTVTDNEGATASVTKAITVTDEVVAPTVLAQGGIVNISESWTTVNLDDTYSSMVVVATPVTEVNASLAPFVVRIRNASGSSFEIKLQSTGTGTVGTRPVHYLAVEEGDYTEAEHGVKMSAQKVTSTKTAYKWNYPGKGEQISLAAFSSPVVVGQVMTYNDSRWSVFYSDNGNLGSPTSSVAYIGKHVGAGPDTDRQSETVGYIVMESGTTADLGKASLKAGIATGVTGFTRNPNGKVYSHNYNEATGAVASISGMSGSDGAWANLVGTGGLNTTSLTLALDEDQVADTERKHSEEIVSYIVFADKSDIGVQQRTSIGDNRESLQLSTDMAVWPNPATDQVNISLAGDFSYTLYSQNGATISSRNANGEASVDVNALANGFYVLKIIHGNETAAIRVLKK</sequence>
<evidence type="ECO:0000256" key="1">
    <source>
        <dbReference type="ARBA" id="ARBA00022729"/>
    </source>
</evidence>
<keyword evidence="1 3" id="KW-0732">Signal</keyword>
<dbReference type="Pfam" id="PF18962">
    <property type="entry name" value="Por_Secre_tail"/>
    <property type="match status" value="1"/>
</dbReference>
<dbReference type="KEGG" id="fax:FUAX_41700"/>
<dbReference type="InterPro" id="IPR000601">
    <property type="entry name" value="PKD_dom"/>
</dbReference>
<feature type="signal peptide" evidence="3">
    <location>
        <begin position="1"/>
        <end position="20"/>
    </location>
</feature>
<dbReference type="Gene3D" id="2.60.120.260">
    <property type="entry name" value="Galactose-binding domain-like"/>
    <property type="match status" value="1"/>
</dbReference>